<proteinExistence type="predicted"/>
<dbReference type="KEGG" id="mif:Metin_0091"/>
<evidence type="ECO:0000313" key="2">
    <source>
        <dbReference type="EMBL" id="ADG12763.1"/>
    </source>
</evidence>
<dbReference type="GO" id="GO:0016491">
    <property type="term" value="F:oxidoreductase activity"/>
    <property type="evidence" value="ECO:0007669"/>
    <property type="project" value="UniProtKB-ARBA"/>
</dbReference>
<reference evidence="2" key="1">
    <citation type="submission" date="2010-04" db="EMBL/GenBank/DDBJ databases">
        <title>Complete sequence of Methanocaldococcus infernus ME.</title>
        <authorList>
            <consortium name="US DOE Joint Genome Institute"/>
            <person name="Lucas S."/>
            <person name="Copeland A."/>
            <person name="Lapidus A."/>
            <person name="Cheng J.-F."/>
            <person name="Bruce D."/>
            <person name="Goodwin L."/>
            <person name="Pitluck S."/>
            <person name="Munk A.C."/>
            <person name="Detter J.C."/>
            <person name="Han C."/>
            <person name="Tapia R."/>
            <person name="Land M."/>
            <person name="Hauser L."/>
            <person name="Kyrpides N."/>
            <person name="Mikhailova N."/>
            <person name="Sieprawska-Lupa M."/>
            <person name="Whitman W.B."/>
            <person name="Woyke T."/>
        </authorList>
    </citation>
    <scope>NUCLEOTIDE SEQUENCE [LARGE SCALE GENOMIC DNA]</scope>
    <source>
        <strain evidence="2">ME</strain>
    </source>
</reference>
<dbReference type="STRING" id="573063.Metin_0091"/>
<dbReference type="AlphaFoldDB" id="D5VQB0"/>
<dbReference type="EMBL" id="CP002009">
    <property type="protein sequence ID" value="ADG12763.1"/>
    <property type="molecule type" value="Genomic_DNA"/>
</dbReference>
<dbReference type="PANTHER" id="PTHR43122:SF1">
    <property type="entry name" value="IRON-SULFUR-BINDING PROTEIN"/>
    <property type="match status" value="1"/>
</dbReference>
<dbReference type="PANTHER" id="PTHR43122">
    <property type="entry name" value="FERREDOXIN SUBUNIT OF PYRUVATE:FLAVODOXIN OXIDOREDUCTASE-RELATED"/>
    <property type="match status" value="1"/>
</dbReference>
<dbReference type="RefSeq" id="WP_013099509.1">
    <property type="nucleotide sequence ID" value="NC_014122.1"/>
</dbReference>
<dbReference type="eggNOG" id="arCOG00959">
    <property type="taxonomic scope" value="Archaea"/>
</dbReference>
<dbReference type="PROSITE" id="PS51379">
    <property type="entry name" value="4FE4S_FER_2"/>
    <property type="match status" value="2"/>
</dbReference>
<gene>
    <name evidence="2" type="ordered locus">Metin_0091</name>
</gene>
<dbReference type="InterPro" id="IPR017900">
    <property type="entry name" value="4Fe4S_Fe_S_CS"/>
</dbReference>
<dbReference type="OrthoDB" id="51316at2157"/>
<keyword evidence="3" id="KW-1185">Reference proteome</keyword>
<dbReference type="Gene3D" id="3.30.70.20">
    <property type="match status" value="1"/>
</dbReference>
<evidence type="ECO:0000313" key="3">
    <source>
        <dbReference type="Proteomes" id="UP000002061"/>
    </source>
</evidence>
<dbReference type="HOGENOM" id="CLU_139698_5_3_2"/>
<dbReference type="GeneID" id="9131090"/>
<sequence length="67" mass="7825">MEIRIDEKLCKGCYICINFCPRKVFTISNELNDKGIYPSKPEKVELCTYCRICEFMCPDQAIVVIKK</sequence>
<accession>D5VQB0</accession>
<dbReference type="Proteomes" id="UP000002061">
    <property type="component" value="Chromosome"/>
</dbReference>
<feature type="domain" description="4Fe-4S ferredoxin-type" evidence="1">
    <location>
        <begin position="1"/>
        <end position="30"/>
    </location>
</feature>
<dbReference type="PROSITE" id="PS00198">
    <property type="entry name" value="4FE4S_FER_1"/>
    <property type="match status" value="2"/>
</dbReference>
<dbReference type="Pfam" id="PF12838">
    <property type="entry name" value="Fer4_7"/>
    <property type="match status" value="1"/>
</dbReference>
<dbReference type="SUPFAM" id="SSF54862">
    <property type="entry name" value="4Fe-4S ferredoxins"/>
    <property type="match status" value="1"/>
</dbReference>
<organism evidence="2 3">
    <name type="scientific">Methanocaldococcus infernus (strain DSM 11812 / JCM 15783 / ME)</name>
    <dbReference type="NCBI Taxonomy" id="573063"/>
    <lineage>
        <taxon>Archaea</taxon>
        <taxon>Methanobacteriati</taxon>
        <taxon>Methanobacteriota</taxon>
        <taxon>Methanomada group</taxon>
        <taxon>Methanococci</taxon>
        <taxon>Methanococcales</taxon>
        <taxon>Methanocaldococcaceae</taxon>
        <taxon>Methanocaldococcus</taxon>
    </lineage>
</organism>
<feature type="domain" description="4Fe-4S ferredoxin-type" evidence="1">
    <location>
        <begin position="37"/>
        <end position="67"/>
    </location>
</feature>
<protein>
    <submittedName>
        <fullName evidence="2">4Fe-4S ferredoxin iron-sulfur binding domain protein</fullName>
    </submittedName>
</protein>
<evidence type="ECO:0000259" key="1">
    <source>
        <dbReference type="PROSITE" id="PS51379"/>
    </source>
</evidence>
<dbReference type="InterPro" id="IPR017896">
    <property type="entry name" value="4Fe4S_Fe-S-bd"/>
</dbReference>
<name>D5VQB0_METIM</name>